<dbReference type="GO" id="GO:0005886">
    <property type="term" value="C:plasma membrane"/>
    <property type="evidence" value="ECO:0007669"/>
    <property type="project" value="TreeGrafter"/>
</dbReference>
<dbReference type="PANTHER" id="PTHR30572">
    <property type="entry name" value="MEMBRANE COMPONENT OF TRANSPORTER-RELATED"/>
    <property type="match status" value="1"/>
</dbReference>
<evidence type="ECO:0000313" key="10">
    <source>
        <dbReference type="Proteomes" id="UP000515909"/>
    </source>
</evidence>
<gene>
    <name evidence="9" type="ORF">HCR03_02500</name>
</gene>
<evidence type="ECO:0000256" key="7">
    <source>
        <dbReference type="SAM" id="Phobius"/>
    </source>
</evidence>
<reference evidence="9 10" key="1">
    <citation type="submission" date="2020-08" db="EMBL/GenBank/DDBJ databases">
        <title>The isolate Caproiciproducens sp. 7D4C2 produces n-caproate at mildly acidic conditions from hexoses: genome and rBOX comparison with related strains and chain-elongating bacteria.</title>
        <authorList>
            <person name="Esquivel-Elizondo S."/>
            <person name="Bagci C."/>
            <person name="Temovska M."/>
            <person name="Jeon B.S."/>
            <person name="Bessarab I."/>
            <person name="Williams R.B.H."/>
            <person name="Huson D.H."/>
            <person name="Angenent L.T."/>
        </authorList>
    </citation>
    <scope>NUCLEOTIDE SEQUENCE [LARGE SCALE GENOMIC DNA]</scope>
    <source>
        <strain evidence="9 10">7D4C2</strain>
    </source>
</reference>
<evidence type="ECO:0000256" key="2">
    <source>
        <dbReference type="ARBA" id="ARBA00022475"/>
    </source>
</evidence>
<keyword evidence="5 7" id="KW-0472">Membrane</keyword>
<feature type="domain" description="ABC3 transporter permease C-terminal" evidence="8">
    <location>
        <begin position="465"/>
        <end position="577"/>
    </location>
</feature>
<evidence type="ECO:0000256" key="6">
    <source>
        <dbReference type="ARBA" id="ARBA00038076"/>
    </source>
</evidence>
<evidence type="ECO:0000256" key="3">
    <source>
        <dbReference type="ARBA" id="ARBA00022692"/>
    </source>
</evidence>
<evidence type="ECO:0000256" key="5">
    <source>
        <dbReference type="ARBA" id="ARBA00023136"/>
    </source>
</evidence>
<keyword evidence="4 7" id="KW-1133">Transmembrane helix</keyword>
<comment type="subcellular location">
    <subcellularLocation>
        <location evidence="1">Cell membrane</location>
        <topology evidence="1">Multi-pass membrane protein</topology>
    </subcellularLocation>
</comment>
<keyword evidence="3 7" id="KW-0812">Transmembrane</keyword>
<dbReference type="InterPro" id="IPR003838">
    <property type="entry name" value="ABC3_permease_C"/>
</dbReference>
<dbReference type="Pfam" id="PF02687">
    <property type="entry name" value="FtsX"/>
    <property type="match status" value="1"/>
</dbReference>
<sequence>MKPNVFLKSLTRQPFRALLLFLLTGLISFAAVSQVTEYLLIREKTNALGTYYHTIGSLQTGNKDGNVFKGAGLVSKSPYVVLEDRRRYCSGVLQGGLYNADADGAMSDKNEVDDNKGPVKEVQLGIHVSDVIAYAKLLFKVHVSPETGNKNSAEEYYLTFRVNKVVAGYPEYVEEDKTIKLSYVPKKAGEVNTTFDSLKEGKEYLIRAYFDPWRNPIVASWNKNAGDWLTWKPLTDSGLWVLPVEPGKTVDFNIPELKEFKNDLDVLRENQHAMDVRGTKDMSTMPDTQESAKQLYLVQGRWLDREDDLKANRVCVVNSSFAKLRGLSVGSSITLKMRDLKQNAWGYIIAGDDWKSWKTEKTYLETFKIVGLYGFLSENYPLTIYTNALYIPDSCLPAGYGETKNELYFSNYSFVLKSYRDKDAFLAEDRNKLAAMGMTVTFMDNGSANFWSSADSLKFSTLLSAVVFCVVLLLAFGLSVFLYLRPRRKEFAIQRALGKPCRSAAFQMAWPFILLGIVGIFLGGAIGWNYAFKAASKSLAGLQTTASAAVAPASLPIGWMFLLCSCILVLLVFFTWIGTFSVSRRPVLELLQGTSRGGTGNRKSRKLRH</sequence>
<dbReference type="InterPro" id="IPR050250">
    <property type="entry name" value="Macrolide_Exporter_MacB"/>
</dbReference>
<feature type="transmembrane region" description="Helical" evidence="7">
    <location>
        <begin position="505"/>
        <end position="528"/>
    </location>
</feature>
<evidence type="ECO:0000259" key="8">
    <source>
        <dbReference type="Pfam" id="PF02687"/>
    </source>
</evidence>
<name>A0A7G8TC58_9FIRM</name>
<protein>
    <submittedName>
        <fullName evidence="9">ABC transporter permease</fullName>
    </submittedName>
</protein>
<accession>A0A7G8TC58</accession>
<evidence type="ECO:0000256" key="4">
    <source>
        <dbReference type="ARBA" id="ARBA00022989"/>
    </source>
</evidence>
<proteinExistence type="inferred from homology"/>
<feature type="transmembrane region" description="Helical" evidence="7">
    <location>
        <begin position="557"/>
        <end position="577"/>
    </location>
</feature>
<dbReference type="Proteomes" id="UP000515909">
    <property type="component" value="Chromosome"/>
</dbReference>
<dbReference type="RefSeq" id="WP_187036538.1">
    <property type="nucleotide sequence ID" value="NZ_CP060286.1"/>
</dbReference>
<dbReference type="AlphaFoldDB" id="A0A7G8TC58"/>
<feature type="transmembrane region" description="Helical" evidence="7">
    <location>
        <begin position="462"/>
        <end position="484"/>
    </location>
</feature>
<evidence type="ECO:0000256" key="1">
    <source>
        <dbReference type="ARBA" id="ARBA00004651"/>
    </source>
</evidence>
<dbReference type="PANTHER" id="PTHR30572:SF4">
    <property type="entry name" value="ABC TRANSPORTER PERMEASE YTRF"/>
    <property type="match status" value="1"/>
</dbReference>
<evidence type="ECO:0000313" key="9">
    <source>
        <dbReference type="EMBL" id="QNK41199.1"/>
    </source>
</evidence>
<organism evidence="9 10">
    <name type="scientific">Caproicibacter fermentans</name>
    <dbReference type="NCBI Taxonomy" id="2576756"/>
    <lineage>
        <taxon>Bacteria</taxon>
        <taxon>Bacillati</taxon>
        <taxon>Bacillota</taxon>
        <taxon>Clostridia</taxon>
        <taxon>Eubacteriales</taxon>
        <taxon>Acutalibacteraceae</taxon>
        <taxon>Caproicibacter</taxon>
    </lineage>
</organism>
<dbReference type="EMBL" id="CP060286">
    <property type="protein sequence ID" value="QNK41199.1"/>
    <property type="molecule type" value="Genomic_DNA"/>
</dbReference>
<comment type="similarity">
    <text evidence="6">Belongs to the ABC-4 integral membrane protein family.</text>
</comment>
<dbReference type="GO" id="GO:0022857">
    <property type="term" value="F:transmembrane transporter activity"/>
    <property type="evidence" value="ECO:0007669"/>
    <property type="project" value="TreeGrafter"/>
</dbReference>
<keyword evidence="2" id="KW-1003">Cell membrane</keyword>
<dbReference type="KEGG" id="cfem:HCR03_02500"/>